<feature type="active site" evidence="1">
    <location>
        <position position="235"/>
    </location>
</feature>
<dbReference type="EC" id="3.4.21.53" evidence="1"/>
<dbReference type="Proteomes" id="UP000094580">
    <property type="component" value="Unassembled WGS sequence"/>
</dbReference>
<dbReference type="InterPro" id="IPR008269">
    <property type="entry name" value="Lon_proteolytic"/>
</dbReference>
<dbReference type="InterPro" id="IPR027065">
    <property type="entry name" value="Lon_Prtase"/>
</dbReference>
<feature type="domain" description="Lon proteolytic" evidence="3">
    <location>
        <begin position="227"/>
        <end position="337"/>
    </location>
</feature>
<organism evidence="4 5">
    <name type="scientific">Gottfriedia luciferensis</name>
    <dbReference type="NCBI Taxonomy" id="178774"/>
    <lineage>
        <taxon>Bacteria</taxon>
        <taxon>Bacillati</taxon>
        <taxon>Bacillota</taxon>
        <taxon>Bacilli</taxon>
        <taxon>Bacillales</taxon>
        <taxon>Bacillaceae</taxon>
        <taxon>Gottfriedia</taxon>
    </lineage>
</organism>
<dbReference type="SMART" id="SM00228">
    <property type="entry name" value="PDZ"/>
    <property type="match status" value="1"/>
</dbReference>
<dbReference type="InterPro" id="IPR001478">
    <property type="entry name" value="PDZ"/>
</dbReference>
<evidence type="ECO:0000256" key="1">
    <source>
        <dbReference type="PROSITE-ProRule" id="PRU01122"/>
    </source>
</evidence>
<keyword evidence="1" id="KW-0378">Hydrolase</keyword>
<name>A0ABX2ZJE0_9BACI</name>
<keyword evidence="1" id="KW-0720">Serine protease</keyword>
<dbReference type="InterPro" id="IPR036034">
    <property type="entry name" value="PDZ_sf"/>
</dbReference>
<dbReference type="InterPro" id="IPR020568">
    <property type="entry name" value="Ribosomal_Su5_D2-typ_SF"/>
</dbReference>
<comment type="caution">
    <text evidence="4">The sequence shown here is derived from an EMBL/GenBank/DDBJ whole genome shotgun (WGS) entry which is preliminary data.</text>
</comment>
<dbReference type="Gene3D" id="3.30.230.10">
    <property type="match status" value="1"/>
</dbReference>
<dbReference type="SUPFAM" id="SSF54211">
    <property type="entry name" value="Ribosomal protein S5 domain 2-like"/>
    <property type="match status" value="1"/>
</dbReference>
<dbReference type="PROSITE" id="PS51786">
    <property type="entry name" value="LON_PROTEOLYTIC"/>
    <property type="match status" value="1"/>
</dbReference>
<feature type="transmembrane region" description="Helical" evidence="2">
    <location>
        <begin position="7"/>
        <end position="30"/>
    </location>
</feature>
<keyword evidence="2" id="KW-1133">Transmembrane helix</keyword>
<dbReference type="Pfam" id="PF05362">
    <property type="entry name" value="Lon_C"/>
    <property type="match status" value="1"/>
</dbReference>
<dbReference type="NCBIfam" id="NF041438">
    <property type="entry name" value="SepM_fam_S16"/>
    <property type="match status" value="1"/>
</dbReference>
<keyword evidence="5" id="KW-1185">Reference proteome</keyword>
<protein>
    <recommendedName>
        <fullName evidence="1">endopeptidase La</fullName>
        <ecNumber evidence="1">3.4.21.53</ecNumber>
    </recommendedName>
</protein>
<dbReference type="PANTHER" id="PTHR10046">
    <property type="entry name" value="ATP DEPENDENT LON PROTEASE FAMILY MEMBER"/>
    <property type="match status" value="1"/>
</dbReference>
<reference evidence="4 5" key="1">
    <citation type="submission" date="2016-07" db="EMBL/GenBank/DDBJ databases">
        <authorList>
            <person name="Townsley L."/>
            <person name="Shank E.A."/>
        </authorList>
    </citation>
    <scope>NUCLEOTIDE SEQUENCE [LARGE SCALE GENOMIC DNA]</scope>
    <source>
        <strain evidence="4 5">CH01</strain>
    </source>
</reference>
<sequence>MIKRIRILNVLLVLGITLILLYFIPLPYYVTKPGLAEPLRPYVKVDGAKKDKGEFMLTTVAMGKANVYSYIGTKINDSYHLYKIDEIKVKGESDEDYQFRQLRYMEESKQAAILNAYKQAKKSYKVTENGIVVVSVLKDMPAHNVLMLGDIITKIDGQEISTINDFTNTVKSRKPGTNFNLEVSRKGKIKYFNIKTKAFKDEPNRAGIGVSIAENLNLTTNPKVKINSEEIGGPSAGLMFALEIYDQLKDESLAKGHEIAGTGTIDKNGVVGPIGGISQKIIAASDSGAEIFFAPNENGKKNSNYNEAVKSAKKHDLKMKIIPIDTYDQAINYLEKLKTKQ</sequence>
<dbReference type="InterPro" id="IPR014721">
    <property type="entry name" value="Ribsml_uS5_D2-typ_fold_subgr"/>
</dbReference>
<evidence type="ECO:0000256" key="2">
    <source>
        <dbReference type="SAM" id="Phobius"/>
    </source>
</evidence>
<dbReference type="Pfam" id="PF13180">
    <property type="entry name" value="PDZ_2"/>
    <property type="match status" value="1"/>
</dbReference>
<dbReference type="EMBL" id="MDKC01000037">
    <property type="protein sequence ID" value="ODG89826.1"/>
    <property type="molecule type" value="Genomic_DNA"/>
</dbReference>
<keyword evidence="1" id="KW-0645">Protease</keyword>
<accession>A0ABX2ZJE0</accession>
<keyword evidence="2" id="KW-0812">Transmembrane</keyword>
<dbReference type="SUPFAM" id="SSF50156">
    <property type="entry name" value="PDZ domain-like"/>
    <property type="match status" value="1"/>
</dbReference>
<keyword evidence="2" id="KW-0472">Membrane</keyword>
<comment type="similarity">
    <text evidence="1">Belongs to the peptidase S16 family.</text>
</comment>
<evidence type="ECO:0000259" key="3">
    <source>
        <dbReference type="PROSITE" id="PS51786"/>
    </source>
</evidence>
<feature type="active site" evidence="1">
    <location>
        <position position="280"/>
    </location>
</feature>
<evidence type="ECO:0000313" key="4">
    <source>
        <dbReference type="EMBL" id="ODG89826.1"/>
    </source>
</evidence>
<proteinExistence type="inferred from homology"/>
<comment type="catalytic activity">
    <reaction evidence="1">
        <text>Hydrolysis of proteins in presence of ATP.</text>
        <dbReference type="EC" id="3.4.21.53"/>
    </reaction>
</comment>
<dbReference type="RefSeq" id="WP_069035586.1">
    <property type="nucleotide sequence ID" value="NZ_MDKC01000037.1"/>
</dbReference>
<evidence type="ECO:0000313" key="5">
    <source>
        <dbReference type="Proteomes" id="UP000094580"/>
    </source>
</evidence>
<gene>
    <name evidence="4" type="ORF">BED47_15570</name>
</gene>